<name>X1HUN9_9ZZZZ</name>
<evidence type="ECO:0000313" key="1">
    <source>
        <dbReference type="EMBL" id="GAH57524.1"/>
    </source>
</evidence>
<dbReference type="AlphaFoldDB" id="X1HUN9"/>
<feature type="non-terminal residue" evidence="1">
    <location>
        <position position="54"/>
    </location>
</feature>
<dbReference type="EMBL" id="BARU01021170">
    <property type="protein sequence ID" value="GAH57524.1"/>
    <property type="molecule type" value="Genomic_DNA"/>
</dbReference>
<comment type="caution">
    <text evidence="1">The sequence shown here is derived from an EMBL/GenBank/DDBJ whole genome shotgun (WGS) entry which is preliminary data.</text>
</comment>
<proteinExistence type="predicted"/>
<organism evidence="1">
    <name type="scientific">marine sediment metagenome</name>
    <dbReference type="NCBI Taxonomy" id="412755"/>
    <lineage>
        <taxon>unclassified sequences</taxon>
        <taxon>metagenomes</taxon>
        <taxon>ecological metagenomes</taxon>
    </lineage>
</organism>
<reference evidence="1" key="1">
    <citation type="journal article" date="2014" name="Front. Microbiol.">
        <title>High frequency of phylogenetically diverse reductive dehalogenase-homologous genes in deep subseafloor sedimentary metagenomes.</title>
        <authorList>
            <person name="Kawai M."/>
            <person name="Futagami T."/>
            <person name="Toyoda A."/>
            <person name="Takaki Y."/>
            <person name="Nishi S."/>
            <person name="Hori S."/>
            <person name="Arai W."/>
            <person name="Tsubouchi T."/>
            <person name="Morono Y."/>
            <person name="Uchiyama I."/>
            <person name="Ito T."/>
            <person name="Fujiyama A."/>
            <person name="Inagaki F."/>
            <person name="Takami H."/>
        </authorList>
    </citation>
    <scope>NUCLEOTIDE SEQUENCE</scope>
    <source>
        <strain evidence="1">Expedition CK06-06</strain>
    </source>
</reference>
<gene>
    <name evidence="1" type="ORF">S03H2_34668</name>
</gene>
<accession>X1HUN9</accession>
<sequence>MPLTSETAEELDRLIDVFFEKIGRKERLRKQILKLMDECEAFLYPKIRDWMQLS</sequence>
<protein>
    <submittedName>
        <fullName evidence="1">Uncharacterized protein</fullName>
    </submittedName>
</protein>